<evidence type="ECO:0000256" key="3">
    <source>
        <dbReference type="ARBA" id="ARBA00011245"/>
    </source>
</evidence>
<proteinExistence type="inferred from homology"/>
<dbReference type="CDD" id="cd16326">
    <property type="entry name" value="LolB"/>
    <property type="match status" value="1"/>
</dbReference>
<feature type="chain" id="PRO_5020209928" description="Outer-membrane lipoprotein LolB" evidence="14">
    <location>
        <begin position="24"/>
        <end position="191"/>
    </location>
</feature>
<evidence type="ECO:0000256" key="11">
    <source>
        <dbReference type="ARBA" id="ARBA00023237"/>
    </source>
</evidence>
<name>A0A4R6M5F1_9GAMM</name>
<dbReference type="GO" id="GO:0015031">
    <property type="term" value="P:protein transport"/>
    <property type="evidence" value="ECO:0007669"/>
    <property type="project" value="UniProtKB-KW"/>
</dbReference>
<dbReference type="SUPFAM" id="SSF89392">
    <property type="entry name" value="Prokaryotic lipoproteins and lipoprotein localization factors"/>
    <property type="match status" value="1"/>
</dbReference>
<keyword evidence="6 13" id="KW-0732">Signal</keyword>
<dbReference type="GO" id="GO:0009279">
    <property type="term" value="C:cell outer membrane"/>
    <property type="evidence" value="ECO:0007669"/>
    <property type="project" value="UniProtKB-SubCell"/>
</dbReference>
<keyword evidence="12 13" id="KW-0449">Lipoprotein</keyword>
<gene>
    <name evidence="13" type="primary">lolB</name>
    <name evidence="15" type="ORF">DFP79_3054</name>
</gene>
<evidence type="ECO:0000256" key="14">
    <source>
        <dbReference type="SAM" id="SignalP"/>
    </source>
</evidence>
<evidence type="ECO:0000313" key="15">
    <source>
        <dbReference type="EMBL" id="TDO96474.1"/>
    </source>
</evidence>
<keyword evidence="7 13" id="KW-0653">Protein transport</keyword>
<feature type="signal peptide" evidence="14">
    <location>
        <begin position="1"/>
        <end position="23"/>
    </location>
</feature>
<dbReference type="InterPro" id="IPR029046">
    <property type="entry name" value="LolA/LolB/LppX"/>
</dbReference>
<evidence type="ECO:0000256" key="12">
    <source>
        <dbReference type="ARBA" id="ARBA00023288"/>
    </source>
</evidence>
<comment type="subcellular location">
    <subcellularLocation>
        <location evidence="1 13">Cell outer membrane</location>
        <topology evidence="1 13">Lipid-anchor</topology>
    </subcellularLocation>
</comment>
<evidence type="ECO:0000256" key="1">
    <source>
        <dbReference type="ARBA" id="ARBA00004459"/>
    </source>
</evidence>
<sequence length="191" mass="21539">MKNRLAVIAISALLSACSTPSHKVEKQFADASDISAWDTQGRVGIRTKDDAISGNFSWHHTNEEFQLNIVGPFGQGSTELSKSTDGVVTLKNSEETVTGTNAERLLFEQLGWRFPVAQVKYWIRGLPYPYSEARIENQPDNLAKPKVIRQDGWEVTYSSYVDVNNLELPRKIQVTKPPYRVNLIITSWTIQ</sequence>
<dbReference type="InterPro" id="IPR004565">
    <property type="entry name" value="OM_lipoprot_LolB"/>
</dbReference>
<keyword evidence="10 13" id="KW-0143">Chaperone</keyword>
<dbReference type="Pfam" id="PF03550">
    <property type="entry name" value="LolB"/>
    <property type="match status" value="1"/>
</dbReference>
<evidence type="ECO:0000256" key="7">
    <source>
        <dbReference type="ARBA" id="ARBA00022927"/>
    </source>
</evidence>
<organism evidence="15 16">
    <name type="scientific">Marinomonas balearica</name>
    <dbReference type="NCBI Taxonomy" id="491947"/>
    <lineage>
        <taxon>Bacteria</taxon>
        <taxon>Pseudomonadati</taxon>
        <taxon>Pseudomonadota</taxon>
        <taxon>Gammaproteobacteria</taxon>
        <taxon>Oceanospirillales</taxon>
        <taxon>Oceanospirillaceae</taxon>
        <taxon>Marinomonas</taxon>
    </lineage>
</organism>
<dbReference type="AlphaFoldDB" id="A0A4R6M5F1"/>
<dbReference type="OrthoDB" id="9797618at2"/>
<evidence type="ECO:0000256" key="13">
    <source>
        <dbReference type="HAMAP-Rule" id="MF_00233"/>
    </source>
</evidence>
<dbReference type="RefSeq" id="WP_133504762.1">
    <property type="nucleotide sequence ID" value="NZ_SNXC01000014.1"/>
</dbReference>
<keyword evidence="11 13" id="KW-0998">Cell outer membrane</keyword>
<evidence type="ECO:0000256" key="9">
    <source>
        <dbReference type="ARBA" id="ARBA00023139"/>
    </source>
</evidence>
<dbReference type="PROSITE" id="PS51257">
    <property type="entry name" value="PROKAR_LIPOPROTEIN"/>
    <property type="match status" value="1"/>
</dbReference>
<dbReference type="EMBL" id="SNXC01000014">
    <property type="protein sequence ID" value="TDO96474.1"/>
    <property type="molecule type" value="Genomic_DNA"/>
</dbReference>
<evidence type="ECO:0000256" key="2">
    <source>
        <dbReference type="ARBA" id="ARBA00009696"/>
    </source>
</evidence>
<keyword evidence="5 13" id="KW-0813">Transport</keyword>
<keyword evidence="9 13" id="KW-0564">Palmitate</keyword>
<evidence type="ECO:0000256" key="5">
    <source>
        <dbReference type="ARBA" id="ARBA00022448"/>
    </source>
</evidence>
<dbReference type="NCBIfam" id="TIGR00548">
    <property type="entry name" value="lolB"/>
    <property type="match status" value="1"/>
</dbReference>
<keyword evidence="8 13" id="KW-0472">Membrane</keyword>
<evidence type="ECO:0000256" key="6">
    <source>
        <dbReference type="ARBA" id="ARBA00022729"/>
    </source>
</evidence>
<comment type="subunit">
    <text evidence="3 13">Monomer.</text>
</comment>
<dbReference type="Gene3D" id="2.50.20.10">
    <property type="entry name" value="Lipoprotein localisation LolA/LolB/LppX"/>
    <property type="match status" value="1"/>
</dbReference>
<comment type="function">
    <text evidence="13">Plays a critical role in the incorporation of lipoproteins in the outer membrane after they are released by the LolA protein.</text>
</comment>
<accession>A0A4R6M5F1</accession>
<reference evidence="15 16" key="1">
    <citation type="submission" date="2019-03" db="EMBL/GenBank/DDBJ databases">
        <title>Genomic Encyclopedia of Type Strains, Phase III (KMG-III): the genomes of soil and plant-associated and newly described type strains.</title>
        <authorList>
            <person name="Whitman W."/>
        </authorList>
    </citation>
    <scope>NUCLEOTIDE SEQUENCE [LARGE SCALE GENOMIC DNA]</scope>
    <source>
        <strain evidence="15 16">CECT 7378</strain>
    </source>
</reference>
<keyword evidence="16" id="KW-1185">Reference proteome</keyword>
<comment type="similarity">
    <text evidence="2 13">Belongs to the LolB family.</text>
</comment>
<evidence type="ECO:0000256" key="10">
    <source>
        <dbReference type="ARBA" id="ARBA00023186"/>
    </source>
</evidence>
<protein>
    <recommendedName>
        <fullName evidence="4 13">Outer-membrane lipoprotein LolB</fullName>
    </recommendedName>
</protein>
<dbReference type="Proteomes" id="UP000294656">
    <property type="component" value="Unassembled WGS sequence"/>
</dbReference>
<dbReference type="GO" id="GO:0044874">
    <property type="term" value="P:lipoprotein localization to outer membrane"/>
    <property type="evidence" value="ECO:0007669"/>
    <property type="project" value="UniProtKB-UniRule"/>
</dbReference>
<dbReference type="HAMAP" id="MF_00233">
    <property type="entry name" value="LolB"/>
    <property type="match status" value="1"/>
</dbReference>
<evidence type="ECO:0000256" key="4">
    <source>
        <dbReference type="ARBA" id="ARBA00016202"/>
    </source>
</evidence>
<evidence type="ECO:0000313" key="16">
    <source>
        <dbReference type="Proteomes" id="UP000294656"/>
    </source>
</evidence>
<comment type="caution">
    <text evidence="15">The sequence shown here is derived from an EMBL/GenBank/DDBJ whole genome shotgun (WGS) entry which is preliminary data.</text>
</comment>
<evidence type="ECO:0000256" key="8">
    <source>
        <dbReference type="ARBA" id="ARBA00023136"/>
    </source>
</evidence>